<comment type="caution">
    <text evidence="1">The sequence shown here is derived from an EMBL/GenBank/DDBJ whole genome shotgun (WGS) entry which is preliminary data.</text>
</comment>
<dbReference type="RefSeq" id="XP_028480040.1">
    <property type="nucleotide sequence ID" value="XM_028616183.1"/>
</dbReference>
<dbReference type="GeneID" id="39584893"/>
<proteinExistence type="predicted"/>
<protein>
    <submittedName>
        <fullName evidence="1">Uncharacterized protein</fullName>
    </submittedName>
</protein>
<keyword evidence="2" id="KW-1185">Reference proteome</keyword>
<evidence type="ECO:0000313" key="2">
    <source>
        <dbReference type="Proteomes" id="UP000279236"/>
    </source>
</evidence>
<evidence type="ECO:0000313" key="1">
    <source>
        <dbReference type="EMBL" id="RSH87832.1"/>
    </source>
</evidence>
<dbReference type="AlphaFoldDB" id="A0A427Y9P8"/>
<name>A0A427Y9P8_9TREE</name>
<organism evidence="1 2">
    <name type="scientific">Apiotrichum porosum</name>
    <dbReference type="NCBI Taxonomy" id="105984"/>
    <lineage>
        <taxon>Eukaryota</taxon>
        <taxon>Fungi</taxon>
        <taxon>Dikarya</taxon>
        <taxon>Basidiomycota</taxon>
        <taxon>Agaricomycotina</taxon>
        <taxon>Tremellomycetes</taxon>
        <taxon>Trichosporonales</taxon>
        <taxon>Trichosporonaceae</taxon>
        <taxon>Apiotrichum</taxon>
    </lineage>
</organism>
<dbReference type="Proteomes" id="UP000279236">
    <property type="component" value="Unassembled WGS sequence"/>
</dbReference>
<accession>A0A427Y9P8</accession>
<reference evidence="1 2" key="1">
    <citation type="submission" date="2018-11" db="EMBL/GenBank/DDBJ databases">
        <title>Genome sequence of Apiotrichum porosum DSM 27194.</title>
        <authorList>
            <person name="Aliyu H."/>
            <person name="Gorte O."/>
            <person name="Ochsenreither K."/>
        </authorList>
    </citation>
    <scope>NUCLEOTIDE SEQUENCE [LARGE SCALE GENOMIC DNA]</scope>
    <source>
        <strain evidence="1 2">DSM 27194</strain>
    </source>
</reference>
<gene>
    <name evidence="1" type="ORF">EHS24_000350</name>
</gene>
<dbReference type="EMBL" id="RSCE01000001">
    <property type="protein sequence ID" value="RSH87832.1"/>
    <property type="molecule type" value="Genomic_DNA"/>
</dbReference>
<sequence length="146" mass="16283">MPDSSMNPFEGSPLELIQDDVHRPWFTGAAAGMAINKRSNQCRALVKFVDQKLRPAYSNWTNNGVPIPLGTKGKKDCVSLWNGIWQQVELGIINHLAMNPELVNGPPIPMATELSKLVHVIGGVQFTYTFTSAITHLPRWKNVRTF</sequence>